<dbReference type="InParanoid" id="G2Y5R7"/>
<dbReference type="HOGENOM" id="CLU_1686294_0_0_1"/>
<dbReference type="EMBL" id="FQ790289">
    <property type="protein sequence ID" value="CCD48007.1"/>
    <property type="molecule type" value="Genomic_DNA"/>
</dbReference>
<proteinExistence type="predicted"/>
<dbReference type="AlphaFoldDB" id="G2Y5R7"/>
<evidence type="ECO:0000313" key="1">
    <source>
        <dbReference type="EMBL" id="CCD48007.1"/>
    </source>
</evidence>
<gene>
    <name evidence="1" type="ORF">BofuT4_P113170.1</name>
</gene>
<accession>G2Y5R7</accession>
<evidence type="ECO:0000313" key="2">
    <source>
        <dbReference type="Proteomes" id="UP000008177"/>
    </source>
</evidence>
<sequence>MVDMNKALSNRLIQMEHMNHLPESMSRYGQRKTEWEQGLEFPITARASLHTNLNHIKLNLIKQHFRGEDLGQWSINADSTRLFERARIDTEIIIGITIGQSVSTKNRDSSYVWWCWKEKPGSDTGECRLSRKTTTGKKLQWYRSFALREGIRNGAS</sequence>
<protein>
    <submittedName>
        <fullName evidence="1">Uncharacterized protein</fullName>
    </submittedName>
</protein>
<dbReference type="Proteomes" id="UP000008177">
    <property type="component" value="Unplaced contigs"/>
</dbReference>
<reference evidence="2" key="1">
    <citation type="journal article" date="2011" name="PLoS Genet.">
        <title>Genomic analysis of the necrotrophic fungal pathogens Sclerotinia sclerotiorum and Botrytis cinerea.</title>
        <authorList>
            <person name="Amselem J."/>
            <person name="Cuomo C.A."/>
            <person name="van Kan J.A."/>
            <person name="Viaud M."/>
            <person name="Benito E.P."/>
            <person name="Couloux A."/>
            <person name="Coutinho P.M."/>
            <person name="de Vries R.P."/>
            <person name="Dyer P.S."/>
            <person name="Fillinger S."/>
            <person name="Fournier E."/>
            <person name="Gout L."/>
            <person name="Hahn M."/>
            <person name="Kohn L."/>
            <person name="Lapalu N."/>
            <person name="Plummer K.M."/>
            <person name="Pradier J.M."/>
            <person name="Quevillon E."/>
            <person name="Sharon A."/>
            <person name="Simon A."/>
            <person name="ten Have A."/>
            <person name="Tudzynski B."/>
            <person name="Tudzynski P."/>
            <person name="Wincker P."/>
            <person name="Andrew M."/>
            <person name="Anthouard V."/>
            <person name="Beever R.E."/>
            <person name="Beffa R."/>
            <person name="Benoit I."/>
            <person name="Bouzid O."/>
            <person name="Brault B."/>
            <person name="Chen Z."/>
            <person name="Choquer M."/>
            <person name="Collemare J."/>
            <person name="Cotton P."/>
            <person name="Danchin E.G."/>
            <person name="Da Silva C."/>
            <person name="Gautier A."/>
            <person name="Giraud C."/>
            <person name="Giraud T."/>
            <person name="Gonzalez C."/>
            <person name="Grossetete S."/>
            <person name="Guldener U."/>
            <person name="Henrissat B."/>
            <person name="Howlett B.J."/>
            <person name="Kodira C."/>
            <person name="Kretschmer M."/>
            <person name="Lappartient A."/>
            <person name="Leroch M."/>
            <person name="Levis C."/>
            <person name="Mauceli E."/>
            <person name="Neuveglise C."/>
            <person name="Oeser B."/>
            <person name="Pearson M."/>
            <person name="Poulain J."/>
            <person name="Poussereau N."/>
            <person name="Quesneville H."/>
            <person name="Rascle C."/>
            <person name="Schumacher J."/>
            <person name="Segurens B."/>
            <person name="Sexton A."/>
            <person name="Silva E."/>
            <person name="Sirven C."/>
            <person name="Soanes D.M."/>
            <person name="Talbot N.J."/>
            <person name="Templeton M."/>
            <person name="Yandava C."/>
            <person name="Yarden O."/>
            <person name="Zeng Q."/>
            <person name="Rollins J.A."/>
            <person name="Lebrun M.H."/>
            <person name="Dickman M."/>
        </authorList>
    </citation>
    <scope>NUCLEOTIDE SEQUENCE [LARGE SCALE GENOMIC DNA]</scope>
    <source>
        <strain evidence="2">T4</strain>
    </source>
</reference>
<name>G2Y5R7_BOTF4</name>
<organism evidence="1 2">
    <name type="scientific">Botryotinia fuckeliana (strain T4)</name>
    <name type="common">Noble rot fungus</name>
    <name type="synonym">Botrytis cinerea</name>
    <dbReference type="NCBI Taxonomy" id="999810"/>
    <lineage>
        <taxon>Eukaryota</taxon>
        <taxon>Fungi</taxon>
        <taxon>Dikarya</taxon>
        <taxon>Ascomycota</taxon>
        <taxon>Pezizomycotina</taxon>
        <taxon>Leotiomycetes</taxon>
        <taxon>Helotiales</taxon>
        <taxon>Sclerotiniaceae</taxon>
        <taxon>Botrytis</taxon>
    </lineage>
</organism>